<evidence type="ECO:0000256" key="5">
    <source>
        <dbReference type="ARBA" id="ARBA00015329"/>
    </source>
</evidence>
<evidence type="ECO:0000256" key="14">
    <source>
        <dbReference type="ARBA" id="ARBA00023212"/>
    </source>
</evidence>
<dbReference type="GO" id="GO:0042383">
    <property type="term" value="C:sarcolemma"/>
    <property type="evidence" value="ECO:0007669"/>
    <property type="project" value="UniProtKB-SubCell"/>
</dbReference>
<organism evidence="17">
    <name type="scientific">Evadne anonyx</name>
    <dbReference type="NCBI Taxonomy" id="141404"/>
    <lineage>
        <taxon>Eukaryota</taxon>
        <taxon>Metazoa</taxon>
        <taxon>Ecdysozoa</taxon>
        <taxon>Arthropoda</taxon>
        <taxon>Crustacea</taxon>
        <taxon>Branchiopoda</taxon>
        <taxon>Diplostraca</taxon>
        <taxon>Cladocera</taxon>
        <taxon>Onychopoda</taxon>
        <taxon>Podonidae</taxon>
        <taxon>Evadne</taxon>
    </lineage>
</organism>
<evidence type="ECO:0000256" key="10">
    <source>
        <dbReference type="ARBA" id="ARBA00022989"/>
    </source>
</evidence>
<dbReference type="InterPro" id="IPR006875">
    <property type="entry name" value="Sarcoglycan"/>
</dbReference>
<comment type="similarity">
    <text evidence="4">Belongs to the sarcoglycan beta/delta/gamma/zeta family.</text>
</comment>
<dbReference type="EMBL" id="OC986193">
    <property type="protein sequence ID" value="CAG4642848.1"/>
    <property type="molecule type" value="Genomic_DNA"/>
</dbReference>
<feature type="transmembrane region" description="Helical" evidence="16">
    <location>
        <begin position="56"/>
        <end position="83"/>
    </location>
</feature>
<keyword evidence="14" id="KW-0206">Cytoskeleton</keyword>
<keyword evidence="11 16" id="KW-0472">Membrane</keyword>
<evidence type="ECO:0000256" key="15">
    <source>
        <dbReference type="ARBA" id="ARBA00026041"/>
    </source>
</evidence>
<keyword evidence="12" id="KW-1015">Disulfide bond</keyword>
<keyword evidence="6" id="KW-1003">Cell membrane</keyword>
<evidence type="ECO:0000256" key="3">
    <source>
        <dbReference type="ARBA" id="ARBA00004274"/>
    </source>
</evidence>
<reference evidence="17" key="1">
    <citation type="submission" date="2021-04" db="EMBL/GenBank/DDBJ databases">
        <authorList>
            <person name="Cornetti L."/>
        </authorList>
    </citation>
    <scope>NUCLEOTIDE SEQUENCE</scope>
</reference>
<evidence type="ECO:0000256" key="9">
    <source>
        <dbReference type="ARBA" id="ARBA00022968"/>
    </source>
</evidence>
<evidence type="ECO:0000256" key="12">
    <source>
        <dbReference type="ARBA" id="ARBA00023157"/>
    </source>
</evidence>
<evidence type="ECO:0000313" key="17">
    <source>
        <dbReference type="EMBL" id="CAG4642848.1"/>
    </source>
</evidence>
<evidence type="ECO:0000256" key="8">
    <source>
        <dbReference type="ARBA" id="ARBA00022692"/>
    </source>
</evidence>
<evidence type="ECO:0000256" key="4">
    <source>
        <dbReference type="ARBA" id="ARBA00007574"/>
    </source>
</evidence>
<dbReference type="GO" id="GO:0016012">
    <property type="term" value="C:sarcoglycan complex"/>
    <property type="evidence" value="ECO:0007669"/>
    <property type="project" value="InterPro"/>
</dbReference>
<keyword evidence="13" id="KW-0325">Glycoprotein</keyword>
<dbReference type="GO" id="GO:0005856">
    <property type="term" value="C:cytoskeleton"/>
    <property type="evidence" value="ECO:0007669"/>
    <property type="project" value="UniProtKB-SubCell"/>
</dbReference>
<evidence type="ECO:0000256" key="11">
    <source>
        <dbReference type="ARBA" id="ARBA00023136"/>
    </source>
</evidence>
<keyword evidence="8 16" id="KW-0812">Transmembrane</keyword>
<dbReference type="AlphaFoldDB" id="A0A9N6WQK5"/>
<dbReference type="PANTHER" id="PTHR21142:SF2">
    <property type="entry name" value="BETA-SARCOGLYCAN"/>
    <property type="match status" value="1"/>
</dbReference>
<proteinExistence type="inferred from homology"/>
<comment type="function">
    <text evidence="1">Component of the sarcoglycan complex, a subcomplex of the dystrophin-glycoprotein complex which forms a link between the F-actin cytoskeleton and the extracellular matrix.</text>
</comment>
<gene>
    <name evidence="17" type="primary">EOG090X0F7H</name>
</gene>
<evidence type="ECO:0000256" key="13">
    <source>
        <dbReference type="ARBA" id="ARBA00023180"/>
    </source>
</evidence>
<evidence type="ECO:0000256" key="7">
    <source>
        <dbReference type="ARBA" id="ARBA00022490"/>
    </source>
</evidence>
<comment type="subcellular location">
    <subcellularLocation>
        <location evidence="3">Cell membrane</location>
        <location evidence="3">Sarcolemma</location>
        <topology evidence="3">Single-pass type II membrane protein</topology>
    </subcellularLocation>
    <subcellularLocation>
        <location evidence="2">Cytoplasm</location>
        <location evidence="2">Cytoskeleton</location>
    </subcellularLocation>
</comment>
<comment type="subunit">
    <text evidence="15">Cross-link to form 2 major subcomplexes: one consisting of SGCB, SGCD and SGCG and the other consisting of SGCB and SGCD. The association between SGCB and SGCG is particularly strong while SGCA is loosely associated with the other sarcoglycans.</text>
</comment>
<dbReference type="GO" id="GO:0007517">
    <property type="term" value="P:muscle organ development"/>
    <property type="evidence" value="ECO:0007669"/>
    <property type="project" value="InterPro"/>
</dbReference>
<dbReference type="InterPro" id="IPR027659">
    <property type="entry name" value="Sgcb"/>
</dbReference>
<keyword evidence="7" id="KW-0963">Cytoplasm</keyword>
<dbReference type="Pfam" id="PF04790">
    <property type="entry name" value="Sarcoglycan_1"/>
    <property type="match status" value="1"/>
</dbReference>
<keyword evidence="9" id="KW-0735">Signal-anchor</keyword>
<evidence type="ECO:0000256" key="6">
    <source>
        <dbReference type="ARBA" id="ARBA00022475"/>
    </source>
</evidence>
<evidence type="ECO:0000256" key="2">
    <source>
        <dbReference type="ARBA" id="ARBA00004245"/>
    </source>
</evidence>
<protein>
    <recommendedName>
        <fullName evidence="5">Beta-sarcoglycan</fullName>
    </recommendedName>
</protein>
<evidence type="ECO:0000256" key="1">
    <source>
        <dbReference type="ARBA" id="ARBA00002860"/>
    </source>
</evidence>
<name>A0A9N6WQK5_9CRUS</name>
<accession>A0A9N6WQK5</accession>
<evidence type="ECO:0000256" key="16">
    <source>
        <dbReference type="SAM" id="Phobius"/>
    </source>
</evidence>
<dbReference type="PANTHER" id="PTHR21142">
    <property type="entry name" value="SARCOGLYCANS"/>
    <property type="match status" value="1"/>
</dbReference>
<sequence>METSFVKDVPSHNSTLLRADKALVKRNIIRTSQVRNSQVIDSVDFKKKPDNQPKGYCFWALVFAVSIIAIANFFLTVTIFSVLSLTKSMKSIEVFPAANLIKFFGNFEMDNLIKSDGIISGFSESPIAITSRGSDINFKVDNTVDSPNNPLLNIGQESVEFLNLDSFDVYEPKKMVKSSAFSTTFPNFELPKGVESLYIQKASVNRITSGLDMPLSFDASTNSSILRSLSFSIDRKRICVHRGFVDYSLFRTVAILFQNPLKPPAFQVGYHLSRLSQNFFICCGLPSREIFIVAISLLEFLVSTSPRGDDVFPLSCV</sequence>
<keyword evidence="10 16" id="KW-1133">Transmembrane helix</keyword>